<feature type="domain" description="Oxidoreductase molybdopterin-binding" evidence="1">
    <location>
        <begin position="31"/>
        <end position="174"/>
    </location>
</feature>
<proteinExistence type="predicted"/>
<dbReference type="PANTHER" id="PTHR43032">
    <property type="entry name" value="PROTEIN-METHIONINE-SULFOXIDE REDUCTASE"/>
    <property type="match status" value="1"/>
</dbReference>
<dbReference type="STRING" id="273075.gene:9571350"/>
<dbReference type="InterPro" id="IPR036374">
    <property type="entry name" value="OxRdtase_Mopterin-bd_sf"/>
</dbReference>
<dbReference type="eggNOG" id="arCOG00264">
    <property type="taxonomic scope" value="Archaea"/>
</dbReference>
<gene>
    <name evidence="2" type="ordered locus">Ta0136</name>
</gene>
<keyword evidence="3" id="KW-1185">Reference proteome</keyword>
<dbReference type="PANTHER" id="PTHR43032:SF4">
    <property type="entry name" value="OXIDOREDUCTASE MOLYBDOPTERIN-BINDING DOMAIN-CONTAINING PROTEIN"/>
    <property type="match status" value="1"/>
</dbReference>
<dbReference type="CDD" id="cd02109">
    <property type="entry name" value="arch_bact_SO_family_Moco"/>
    <property type="match status" value="1"/>
</dbReference>
<protein>
    <submittedName>
        <fullName evidence="2">Nitrate reductase related protein</fullName>
    </submittedName>
</protein>
<dbReference type="AlphaFoldDB" id="Q9HLT9"/>
<evidence type="ECO:0000313" key="3">
    <source>
        <dbReference type="Proteomes" id="UP000001024"/>
    </source>
</evidence>
<dbReference type="InParanoid" id="Q9HLT9"/>
<dbReference type="InterPro" id="IPR000572">
    <property type="entry name" value="OxRdtase_Mopterin-bd_dom"/>
</dbReference>
<dbReference type="Gene3D" id="3.90.420.10">
    <property type="entry name" value="Oxidoreductase, molybdopterin-binding domain"/>
    <property type="match status" value="1"/>
</dbReference>
<dbReference type="Pfam" id="PF00174">
    <property type="entry name" value="Oxidored_molyb"/>
    <property type="match status" value="1"/>
</dbReference>
<sequence>MYRKFMERVTVKNPGQRYISNFIIYDALGEPEIDLKKWRLCVEGLVKEKKCYSFDDLERMPHINYTADFNCVTKWSIKDVVWEGPSLSALIRESDPDQRAKWIMFWSADGYSTPVPLEYALSDRSLIAIKMNGSHLKRENGFPARPFIPDLYGWKSAKWLTSIELIEDYKDGYWEQYGYHEVGRVEDEERFKGFTWRSIRRNSRRSD</sequence>
<evidence type="ECO:0000313" key="2">
    <source>
        <dbReference type="EMBL" id="CAC11283.1"/>
    </source>
</evidence>
<dbReference type="EMBL" id="AL445063">
    <property type="protein sequence ID" value="CAC11283.1"/>
    <property type="molecule type" value="Genomic_DNA"/>
</dbReference>
<dbReference type="EnsemblBacteria" id="CAC11283">
    <property type="protein sequence ID" value="CAC11283"/>
    <property type="gene ID" value="CAC11283"/>
</dbReference>
<organism evidence="2 3">
    <name type="scientific">Thermoplasma acidophilum (strain ATCC 25905 / DSM 1728 / JCM 9062 / NBRC 15155 / AMRC-C165)</name>
    <dbReference type="NCBI Taxonomy" id="273075"/>
    <lineage>
        <taxon>Archaea</taxon>
        <taxon>Methanobacteriati</taxon>
        <taxon>Thermoplasmatota</taxon>
        <taxon>Thermoplasmata</taxon>
        <taxon>Thermoplasmatales</taxon>
        <taxon>Thermoplasmataceae</taxon>
        <taxon>Thermoplasma</taxon>
    </lineage>
</organism>
<reference evidence="2 3" key="1">
    <citation type="journal article" date="2000" name="Nature">
        <title>The genome sequence of the thermoacidophilic scavenger Thermoplasma acidophilum.</title>
        <authorList>
            <person name="Ruepp A."/>
            <person name="Graml W."/>
            <person name="Santos-Martinez M.L."/>
            <person name="Koretke K.K."/>
            <person name="Volker C."/>
            <person name="Mewes H.W."/>
            <person name="Frishman D."/>
            <person name="Stocker S."/>
            <person name="Lupas A.N."/>
            <person name="Baumeister W."/>
        </authorList>
    </citation>
    <scope>NUCLEOTIDE SEQUENCE [LARGE SCALE GENOMIC DNA]</scope>
    <source>
        <strain evidence="3">ATCC 25905 / DSM 1728 / JCM 9062 / NBRC 15155 / AMRC-C165</strain>
    </source>
</reference>
<accession>Q9HLT9</accession>
<dbReference type="Proteomes" id="UP000001024">
    <property type="component" value="Chromosome"/>
</dbReference>
<dbReference type="SUPFAM" id="SSF56524">
    <property type="entry name" value="Oxidoreductase molybdopterin-binding domain"/>
    <property type="match status" value="1"/>
</dbReference>
<evidence type="ECO:0000259" key="1">
    <source>
        <dbReference type="Pfam" id="PF00174"/>
    </source>
</evidence>
<dbReference type="FunCoup" id="Q9HLT9">
    <property type="interactions" value="89"/>
</dbReference>
<dbReference type="KEGG" id="tac:Ta0136"/>
<dbReference type="HOGENOM" id="CLU_094953_0_0_2"/>
<name>Q9HLT9_THEAC</name>
<dbReference type="PaxDb" id="273075-Ta0136"/>